<organism evidence="2 3">
    <name type="scientific">Triticum urartu</name>
    <name type="common">Red wild einkorn</name>
    <name type="synonym">Crithodium urartu</name>
    <dbReference type="NCBI Taxonomy" id="4572"/>
    <lineage>
        <taxon>Eukaryota</taxon>
        <taxon>Viridiplantae</taxon>
        <taxon>Streptophyta</taxon>
        <taxon>Embryophyta</taxon>
        <taxon>Tracheophyta</taxon>
        <taxon>Spermatophyta</taxon>
        <taxon>Magnoliopsida</taxon>
        <taxon>Liliopsida</taxon>
        <taxon>Poales</taxon>
        <taxon>Poaceae</taxon>
        <taxon>BOP clade</taxon>
        <taxon>Pooideae</taxon>
        <taxon>Triticodae</taxon>
        <taxon>Triticeae</taxon>
        <taxon>Triticinae</taxon>
        <taxon>Triticum</taxon>
    </lineage>
</organism>
<name>A0A8R7PAP7_TRIUA</name>
<feature type="compositionally biased region" description="Polar residues" evidence="1">
    <location>
        <begin position="91"/>
        <end position="113"/>
    </location>
</feature>
<keyword evidence="3" id="KW-1185">Reference proteome</keyword>
<feature type="region of interest" description="Disordered" evidence="1">
    <location>
        <begin position="14"/>
        <end position="125"/>
    </location>
</feature>
<dbReference type="Proteomes" id="UP000015106">
    <property type="component" value="Chromosome 2"/>
</dbReference>
<sequence>MATPCLCAAAALRLRPRGAPQSTPSPCTRSHSPPLLLPSPHQPPPPPCCRPQQAHPSPWPPPPPPPRLQRVIPPFPPPRRQVQVPSRLDTSRSTPAGTWTTWRSSCSIPTATTGRRRSSPGQPPPLDVHCCCQERPRLCPWSYLRRRRSMAPAATTAV</sequence>
<evidence type="ECO:0000313" key="3">
    <source>
        <dbReference type="Proteomes" id="UP000015106"/>
    </source>
</evidence>
<evidence type="ECO:0000256" key="1">
    <source>
        <dbReference type="SAM" id="MobiDB-lite"/>
    </source>
</evidence>
<reference evidence="3" key="1">
    <citation type="journal article" date="2013" name="Nature">
        <title>Draft genome of the wheat A-genome progenitor Triticum urartu.</title>
        <authorList>
            <person name="Ling H.Q."/>
            <person name="Zhao S."/>
            <person name="Liu D."/>
            <person name="Wang J."/>
            <person name="Sun H."/>
            <person name="Zhang C."/>
            <person name="Fan H."/>
            <person name="Li D."/>
            <person name="Dong L."/>
            <person name="Tao Y."/>
            <person name="Gao C."/>
            <person name="Wu H."/>
            <person name="Li Y."/>
            <person name="Cui Y."/>
            <person name="Guo X."/>
            <person name="Zheng S."/>
            <person name="Wang B."/>
            <person name="Yu K."/>
            <person name="Liang Q."/>
            <person name="Yang W."/>
            <person name="Lou X."/>
            <person name="Chen J."/>
            <person name="Feng M."/>
            <person name="Jian J."/>
            <person name="Zhang X."/>
            <person name="Luo G."/>
            <person name="Jiang Y."/>
            <person name="Liu J."/>
            <person name="Wang Z."/>
            <person name="Sha Y."/>
            <person name="Zhang B."/>
            <person name="Wu H."/>
            <person name="Tang D."/>
            <person name="Shen Q."/>
            <person name="Xue P."/>
            <person name="Zou S."/>
            <person name="Wang X."/>
            <person name="Liu X."/>
            <person name="Wang F."/>
            <person name="Yang Y."/>
            <person name="An X."/>
            <person name="Dong Z."/>
            <person name="Zhang K."/>
            <person name="Zhang X."/>
            <person name="Luo M.C."/>
            <person name="Dvorak J."/>
            <person name="Tong Y."/>
            <person name="Wang J."/>
            <person name="Yang H."/>
            <person name="Li Z."/>
            <person name="Wang D."/>
            <person name="Zhang A."/>
            <person name="Wang J."/>
        </authorList>
    </citation>
    <scope>NUCLEOTIDE SEQUENCE</scope>
    <source>
        <strain evidence="3">cv. G1812</strain>
    </source>
</reference>
<protein>
    <submittedName>
        <fullName evidence="2">Uncharacterized protein</fullName>
    </submittedName>
</protein>
<feature type="compositionally biased region" description="Pro residues" evidence="1">
    <location>
        <begin position="57"/>
        <end position="79"/>
    </location>
</feature>
<evidence type="ECO:0000313" key="2">
    <source>
        <dbReference type="EnsemblPlants" id="TuG1812G0200001115.01.T01.cds441942"/>
    </source>
</evidence>
<reference evidence="2" key="2">
    <citation type="submission" date="2018-03" db="EMBL/GenBank/DDBJ databases">
        <title>The Triticum urartu genome reveals the dynamic nature of wheat genome evolution.</title>
        <authorList>
            <person name="Ling H."/>
            <person name="Ma B."/>
            <person name="Shi X."/>
            <person name="Liu H."/>
            <person name="Dong L."/>
            <person name="Sun H."/>
            <person name="Cao Y."/>
            <person name="Gao Q."/>
            <person name="Zheng S."/>
            <person name="Li Y."/>
            <person name="Yu Y."/>
            <person name="Du H."/>
            <person name="Qi M."/>
            <person name="Li Y."/>
            <person name="Yu H."/>
            <person name="Cui Y."/>
            <person name="Wang N."/>
            <person name="Chen C."/>
            <person name="Wu H."/>
            <person name="Zhao Y."/>
            <person name="Zhang J."/>
            <person name="Li Y."/>
            <person name="Zhou W."/>
            <person name="Zhang B."/>
            <person name="Hu W."/>
            <person name="Eijk M."/>
            <person name="Tang J."/>
            <person name="Witsenboer H."/>
            <person name="Zhao S."/>
            <person name="Li Z."/>
            <person name="Zhang A."/>
            <person name="Wang D."/>
            <person name="Liang C."/>
        </authorList>
    </citation>
    <scope>NUCLEOTIDE SEQUENCE [LARGE SCALE GENOMIC DNA]</scope>
    <source>
        <strain evidence="2">cv. G1812</strain>
    </source>
</reference>
<feature type="compositionally biased region" description="Pro residues" evidence="1">
    <location>
        <begin position="35"/>
        <end position="49"/>
    </location>
</feature>
<dbReference type="AlphaFoldDB" id="A0A8R7PAP7"/>
<dbReference type="EnsemblPlants" id="TuG1812G0200001115.01.T01">
    <property type="protein sequence ID" value="TuG1812G0200001115.01.T01.cds441942"/>
    <property type="gene ID" value="TuG1812G0200001115.01"/>
</dbReference>
<dbReference type="Gramene" id="TuG1812G0200001115.01.T01">
    <property type="protein sequence ID" value="TuG1812G0200001115.01.T01.cds441942"/>
    <property type="gene ID" value="TuG1812G0200001115.01"/>
</dbReference>
<accession>A0A8R7PAP7</accession>
<reference evidence="2" key="3">
    <citation type="submission" date="2022-06" db="UniProtKB">
        <authorList>
            <consortium name="EnsemblPlants"/>
        </authorList>
    </citation>
    <scope>IDENTIFICATION</scope>
</reference>
<proteinExistence type="predicted"/>